<dbReference type="AlphaFoldDB" id="A0AAV9X8V9"/>
<keyword evidence="4" id="KW-1185">Reference proteome</keyword>
<evidence type="ECO:0000313" key="4">
    <source>
        <dbReference type="Proteomes" id="UP001365542"/>
    </source>
</evidence>
<feature type="compositionally biased region" description="Polar residues" evidence="1">
    <location>
        <begin position="304"/>
        <end position="339"/>
    </location>
</feature>
<proteinExistence type="predicted"/>
<evidence type="ECO:0000256" key="1">
    <source>
        <dbReference type="SAM" id="MobiDB-lite"/>
    </source>
</evidence>
<dbReference type="SMART" id="SM00355">
    <property type="entry name" value="ZnF_C2H2"/>
    <property type="match status" value="6"/>
</dbReference>
<name>A0AAV9X8V9_9PEZI</name>
<dbReference type="EMBL" id="JAVHJO010000007">
    <property type="protein sequence ID" value="KAK6538523.1"/>
    <property type="molecule type" value="Genomic_DNA"/>
</dbReference>
<dbReference type="PROSITE" id="PS00028">
    <property type="entry name" value="ZINC_FINGER_C2H2_1"/>
    <property type="match status" value="1"/>
</dbReference>
<dbReference type="Proteomes" id="UP001365542">
    <property type="component" value="Unassembled WGS sequence"/>
</dbReference>
<dbReference type="InterPro" id="IPR013087">
    <property type="entry name" value="Znf_C2H2_type"/>
</dbReference>
<protein>
    <recommendedName>
        <fullName evidence="2">C2H2-type domain-containing protein</fullName>
    </recommendedName>
</protein>
<accession>A0AAV9X8V9</accession>
<feature type="region of interest" description="Disordered" evidence="1">
    <location>
        <begin position="297"/>
        <end position="339"/>
    </location>
</feature>
<comment type="caution">
    <text evidence="3">The sequence shown here is derived from an EMBL/GenBank/DDBJ whole genome shotgun (WGS) entry which is preliminary data.</text>
</comment>
<dbReference type="PANTHER" id="PTHR35391:SF7">
    <property type="entry name" value="C2H2-TYPE DOMAIN-CONTAINING PROTEIN"/>
    <property type="match status" value="1"/>
</dbReference>
<evidence type="ECO:0000313" key="3">
    <source>
        <dbReference type="EMBL" id="KAK6538523.1"/>
    </source>
</evidence>
<gene>
    <name evidence="3" type="ORF">TWF694_010103</name>
</gene>
<organism evidence="3 4">
    <name type="scientific">Orbilia ellipsospora</name>
    <dbReference type="NCBI Taxonomy" id="2528407"/>
    <lineage>
        <taxon>Eukaryota</taxon>
        <taxon>Fungi</taxon>
        <taxon>Dikarya</taxon>
        <taxon>Ascomycota</taxon>
        <taxon>Pezizomycotina</taxon>
        <taxon>Orbiliomycetes</taxon>
        <taxon>Orbiliales</taxon>
        <taxon>Orbiliaceae</taxon>
        <taxon>Orbilia</taxon>
    </lineage>
</organism>
<evidence type="ECO:0000259" key="2">
    <source>
        <dbReference type="PROSITE" id="PS00028"/>
    </source>
</evidence>
<feature type="domain" description="C2H2-type" evidence="2">
    <location>
        <begin position="158"/>
        <end position="181"/>
    </location>
</feature>
<dbReference type="PANTHER" id="PTHR35391">
    <property type="entry name" value="C2H2-TYPE DOMAIN-CONTAINING PROTEIN-RELATED"/>
    <property type="match status" value="1"/>
</dbReference>
<reference evidence="3 4" key="1">
    <citation type="submission" date="2019-10" db="EMBL/GenBank/DDBJ databases">
        <authorList>
            <person name="Palmer J.M."/>
        </authorList>
    </citation>
    <scope>NUCLEOTIDE SEQUENCE [LARGE SCALE GENOMIC DNA]</scope>
    <source>
        <strain evidence="3 4">TWF694</strain>
    </source>
</reference>
<sequence>MGTKKSFLMSTQRSQIIARELWELYRNVRLTLHQQEDANIATKSTLAQVPASLKATTVAEHDSTYESMQKSLAAVLIKPMPRIEIAAEANTNFKRQFCLRVLSDVDSSKKWRKHVPLDTRPHFCTFSECPSGPVRYKSKTEWMAHEVQVHRLVRTWNCNFKQCEDKFNAEEMLMNHWVDTHDMPPISSTSFSSLRDLVNSSRVAELDASLSFCKICQKELPNRASRLYSHIGRHLEDFALPILSQLDDRDGVSVTSEGSEDGSEDLDLKFMRGVEQYQSSQDGISNKRADMLPASLQADENKSPACSASEISGGQPNKITSAIPSKNTSGEASSIVQPQSRDREKFKCMVDGCIAGNFSNEFHLKSHNEFHLCSRNQWALGPYFCPQPGCRQSVSGFRDKLEFRRHRLEHGQEVPVAVCPYCPPESAYLASDVQNRENHLAIAHPREYAYLASTREGERLNGYPKLLNILARISSEEPVSATARSSDEISELIKQRANEETKIYRCWFAERDPLRYHECENITQSLFDLKYSHLPSSHSGVSIPREHMHKLSYRDIWGFLFTGRRAPAFDGQHENSSATNEYKAQTIDASAWEHNFITESPSIPPYAEIFNQWDDQIWFKRSLPPSAFFNFEVHNLYRETAEDNLGRLIDSYDALEADFNYFLEREDVISYRLVLKSDKRVSEKASSAPPISSLLNDAETSVWAEFLDTINAHSDHTSGFDSKTSLFDPNSPYPMMWGPREEATDIHRYFSEQATDMAILQPALENSPAIGFGKGVFSSAFTSGFPGPNGIVGGKSTIEAS</sequence>